<dbReference type="SUPFAM" id="SSF47473">
    <property type="entry name" value="EF-hand"/>
    <property type="match status" value="1"/>
</dbReference>
<organism evidence="4 5">
    <name type="scientific">Streptomyces prunicolor</name>
    <dbReference type="NCBI Taxonomy" id="67348"/>
    <lineage>
        <taxon>Bacteria</taxon>
        <taxon>Bacillati</taxon>
        <taxon>Actinomycetota</taxon>
        <taxon>Actinomycetes</taxon>
        <taxon>Kitasatosporales</taxon>
        <taxon>Streptomycetaceae</taxon>
        <taxon>Streptomyces</taxon>
    </lineage>
</organism>
<dbReference type="Pfam" id="PF13499">
    <property type="entry name" value="EF-hand_7"/>
    <property type="match status" value="1"/>
</dbReference>
<dbReference type="PANTHER" id="PTHR10891">
    <property type="entry name" value="EF-HAND CALCIUM-BINDING DOMAIN CONTAINING PROTEIN"/>
    <property type="match status" value="1"/>
</dbReference>
<dbReference type="InterPro" id="IPR002048">
    <property type="entry name" value="EF_hand_dom"/>
</dbReference>
<comment type="caution">
    <text evidence="4">The sequence shown here is derived from an EMBL/GenBank/DDBJ whole genome shotgun (WGS) entry which is preliminary data.</text>
</comment>
<dbReference type="PROSITE" id="PS50222">
    <property type="entry name" value="EF_HAND_2"/>
    <property type="match status" value="4"/>
</dbReference>
<dbReference type="InterPro" id="IPR039647">
    <property type="entry name" value="EF_hand_pair_protein_CML-like"/>
</dbReference>
<dbReference type="Pfam" id="PF13202">
    <property type="entry name" value="EF-hand_5"/>
    <property type="match status" value="2"/>
</dbReference>
<evidence type="ECO:0000256" key="2">
    <source>
        <dbReference type="ARBA" id="ARBA00022737"/>
    </source>
</evidence>
<dbReference type="InterPro" id="IPR018247">
    <property type="entry name" value="EF_Hand_1_Ca_BS"/>
</dbReference>
<dbReference type="CDD" id="cd00051">
    <property type="entry name" value="EFh"/>
    <property type="match status" value="1"/>
</dbReference>
<dbReference type="SMART" id="SM00054">
    <property type="entry name" value="EFh"/>
    <property type="match status" value="4"/>
</dbReference>
<dbReference type="Proteomes" id="UP001187346">
    <property type="component" value="Unassembled WGS sequence"/>
</dbReference>
<evidence type="ECO:0000259" key="3">
    <source>
        <dbReference type="PROSITE" id="PS50222"/>
    </source>
</evidence>
<dbReference type="Gene3D" id="1.10.238.10">
    <property type="entry name" value="EF-hand"/>
    <property type="match status" value="1"/>
</dbReference>
<feature type="domain" description="EF-hand" evidence="3">
    <location>
        <begin position="19"/>
        <end position="54"/>
    </location>
</feature>
<evidence type="ECO:0000256" key="1">
    <source>
        <dbReference type="ARBA" id="ARBA00022723"/>
    </source>
</evidence>
<sequence length="194" mass="21521">MSSALRVLRVRRHVVSSEFQRTKLQAMFEAFDADGNGYLEEADFVALADRWGRLPRVREGSELAARVDGVLKGWWQHLSATVDTDRDGRIDMDDLLAMVDLLPTIPEAVTATADTIFDAVDENADGRISRGEHQRLVDTWHGRPVETGGSFDRLDQDADGYLSRPEFAALWTQFWTSDDPAEPGNVMCGPIGAG</sequence>
<proteinExistence type="predicted"/>
<dbReference type="PROSITE" id="PS00018">
    <property type="entry name" value="EF_HAND_1"/>
    <property type="match status" value="3"/>
</dbReference>
<dbReference type="InterPro" id="IPR011992">
    <property type="entry name" value="EF-hand-dom_pair"/>
</dbReference>
<feature type="domain" description="EF-hand" evidence="3">
    <location>
        <begin position="151"/>
        <end position="177"/>
    </location>
</feature>
<protein>
    <submittedName>
        <fullName evidence="4">EF-hand domain-containing protein</fullName>
    </submittedName>
</protein>
<name>A0ABU4FBD1_9ACTN</name>
<dbReference type="RefSeq" id="WP_266866934.1">
    <property type="nucleotide sequence ID" value="NZ_JAPEMW010000001.1"/>
</dbReference>
<evidence type="ECO:0000313" key="5">
    <source>
        <dbReference type="Proteomes" id="UP001187346"/>
    </source>
</evidence>
<evidence type="ECO:0000313" key="4">
    <source>
        <dbReference type="EMBL" id="MDV7217296.1"/>
    </source>
</evidence>
<keyword evidence="1" id="KW-0479">Metal-binding</keyword>
<feature type="domain" description="EF-hand" evidence="3">
    <location>
        <begin position="108"/>
        <end position="143"/>
    </location>
</feature>
<dbReference type="EMBL" id="JAWMAJ010000042">
    <property type="protein sequence ID" value="MDV7217296.1"/>
    <property type="molecule type" value="Genomic_DNA"/>
</dbReference>
<keyword evidence="5" id="KW-1185">Reference proteome</keyword>
<gene>
    <name evidence="4" type="ORF">R5A26_15185</name>
</gene>
<reference evidence="4 5" key="1">
    <citation type="submission" date="2023-10" db="EMBL/GenBank/DDBJ databases">
        <title>Characterization of rhizosphere-enriched actinobacteria from wheat plants lab-grown on chernevaya soil.</title>
        <authorList>
            <person name="Tikhonova E.N."/>
            <person name="Konopkin A."/>
            <person name="Kravchenko I.K."/>
        </authorList>
    </citation>
    <scope>NUCLEOTIDE SEQUENCE [LARGE SCALE GENOMIC DNA]</scope>
    <source>
        <strain evidence="4 5">RR29</strain>
    </source>
</reference>
<accession>A0ABU4FBD1</accession>
<keyword evidence="2" id="KW-0677">Repeat</keyword>
<feature type="domain" description="EF-hand" evidence="3">
    <location>
        <begin position="82"/>
        <end position="105"/>
    </location>
</feature>